<reference evidence="22 23" key="1">
    <citation type="submission" date="2024-01" db="EMBL/GenBank/DDBJ databases">
        <title>The genome of the rayed Mediterranean limpet Patella caerulea (Linnaeus, 1758).</title>
        <authorList>
            <person name="Anh-Thu Weber A."/>
            <person name="Halstead-Nussloch G."/>
        </authorList>
    </citation>
    <scope>NUCLEOTIDE SEQUENCE [LARGE SCALE GENOMIC DNA]</scope>
    <source>
        <strain evidence="22">AATW-2023a</strain>
        <tissue evidence="22">Whole specimen</tissue>
    </source>
</reference>
<dbReference type="GO" id="GO:0001514">
    <property type="term" value="P:selenocysteine incorporation"/>
    <property type="evidence" value="ECO:0007669"/>
    <property type="project" value="TreeGrafter"/>
</dbReference>
<feature type="binding site" evidence="19">
    <location>
        <position position="396"/>
    </location>
    <ligand>
        <name>tRNA</name>
        <dbReference type="ChEBI" id="CHEBI:17843"/>
    </ligand>
</feature>
<evidence type="ECO:0000256" key="16">
    <source>
        <dbReference type="ARBA" id="ARBA00032693"/>
    </source>
</evidence>
<evidence type="ECO:0000256" key="11">
    <source>
        <dbReference type="ARBA" id="ARBA00022917"/>
    </source>
</evidence>
<feature type="binding site" evidence="19">
    <location>
        <position position="105"/>
    </location>
    <ligand>
        <name>substrate</name>
    </ligand>
</feature>
<keyword evidence="8 18" id="KW-0808">Transferase</keyword>
<protein>
    <recommendedName>
        <fullName evidence="6 18">O-phosphoseryl-tRNA(Sec) selenium transferase</fullName>
        <ecNumber evidence="5 18">2.9.1.2</ecNumber>
    </recommendedName>
    <alternativeName>
        <fullName evidence="14 18">Selenocysteine synthase</fullName>
    </alternativeName>
    <alternativeName>
        <fullName evidence="15 18">Selenocysteinyl-tRNA(Sec) synthase</fullName>
    </alternativeName>
    <alternativeName>
        <fullName evidence="16 18">Sep-tRNA:Sec-tRNA synthase</fullName>
    </alternativeName>
</protein>
<evidence type="ECO:0000256" key="15">
    <source>
        <dbReference type="ARBA" id="ARBA00032048"/>
    </source>
</evidence>
<dbReference type="AlphaFoldDB" id="A0AAN8PSY8"/>
<comment type="catalytic activity">
    <reaction evidence="17 18">
        <text>O-phospho-L-seryl-tRNA(Sec) + selenophosphate + H2O = L-selenocysteinyl-tRNA(Sec) + 2 phosphate</text>
        <dbReference type="Rhea" id="RHEA:25041"/>
        <dbReference type="Rhea" id="RHEA-COMP:9743"/>
        <dbReference type="Rhea" id="RHEA-COMP:9947"/>
        <dbReference type="ChEBI" id="CHEBI:15377"/>
        <dbReference type="ChEBI" id="CHEBI:16144"/>
        <dbReference type="ChEBI" id="CHEBI:43474"/>
        <dbReference type="ChEBI" id="CHEBI:78551"/>
        <dbReference type="ChEBI" id="CHEBI:78573"/>
        <dbReference type="EC" id="2.9.1.2"/>
    </reaction>
</comment>
<comment type="similarity">
    <text evidence="4 18">Belongs to the SepSecS family.</text>
</comment>
<evidence type="ECO:0000313" key="23">
    <source>
        <dbReference type="Proteomes" id="UP001347796"/>
    </source>
</evidence>
<comment type="cofactor">
    <cofactor evidence="1 18 20">
        <name>pyridoxal 5'-phosphate</name>
        <dbReference type="ChEBI" id="CHEBI:597326"/>
    </cofactor>
</comment>
<evidence type="ECO:0000256" key="10">
    <source>
        <dbReference type="ARBA" id="ARBA00022898"/>
    </source>
</evidence>
<evidence type="ECO:0000256" key="17">
    <source>
        <dbReference type="ARBA" id="ARBA00048808"/>
    </source>
</evidence>
<accession>A0AAN8PSY8</accession>
<evidence type="ECO:0000256" key="12">
    <source>
        <dbReference type="ARBA" id="ARBA00023266"/>
    </source>
</evidence>
<dbReference type="GO" id="GO:0001717">
    <property type="term" value="P:conversion of seryl-tRNAsec to selenocys-tRNAsec"/>
    <property type="evidence" value="ECO:0007669"/>
    <property type="project" value="UniProtKB-UniRule"/>
</dbReference>
<evidence type="ECO:0000256" key="3">
    <source>
        <dbReference type="ARBA" id="ARBA00004822"/>
    </source>
</evidence>
<comment type="caution">
    <text evidence="22">The sequence shown here is derived from an EMBL/GenBank/DDBJ whole genome shotgun (WGS) entry which is preliminary data.</text>
</comment>
<evidence type="ECO:0000256" key="6">
    <source>
        <dbReference type="ARBA" id="ARBA00021963"/>
    </source>
</evidence>
<dbReference type="EC" id="2.9.1.2" evidence="5 18"/>
<keyword evidence="12 18" id="KW-0711">Selenium</keyword>
<evidence type="ECO:0000256" key="21">
    <source>
        <dbReference type="SAM" id="MobiDB-lite"/>
    </source>
</evidence>
<comment type="function">
    <text evidence="2 18">Converts O-phosphoseryl-tRNA(Sec) to selenocysteinyl-tRNA(Sec) required for selenoprotein biosynthesis.</text>
</comment>
<evidence type="ECO:0000256" key="13">
    <source>
        <dbReference type="ARBA" id="ARBA00026053"/>
    </source>
</evidence>
<dbReference type="EMBL" id="JAZGQO010000009">
    <property type="protein sequence ID" value="KAK6178106.1"/>
    <property type="molecule type" value="Genomic_DNA"/>
</dbReference>
<feature type="modified residue" description="N6-(pyridoxal phosphate)lysine" evidence="20">
    <location>
        <position position="284"/>
    </location>
</feature>
<dbReference type="GO" id="GO:0000049">
    <property type="term" value="F:tRNA binding"/>
    <property type="evidence" value="ECO:0007669"/>
    <property type="project" value="UniProtKB-UniRule"/>
</dbReference>
<evidence type="ECO:0000256" key="14">
    <source>
        <dbReference type="ARBA" id="ARBA00030669"/>
    </source>
</evidence>
<dbReference type="Pfam" id="PF05889">
    <property type="entry name" value="SepSecS"/>
    <property type="match status" value="1"/>
</dbReference>
<dbReference type="InterPro" id="IPR008829">
    <property type="entry name" value="SepSecS/SepCysS"/>
</dbReference>
<feature type="compositionally biased region" description="Basic and acidic residues" evidence="21">
    <location>
        <begin position="466"/>
        <end position="488"/>
    </location>
</feature>
<evidence type="ECO:0000256" key="8">
    <source>
        <dbReference type="ARBA" id="ARBA00022679"/>
    </source>
</evidence>
<dbReference type="GO" id="GO:0098621">
    <property type="term" value="F:O-phosphoseryl-tRNA(Sec) selenium transferase activity"/>
    <property type="evidence" value="ECO:0007669"/>
    <property type="project" value="UniProtKB-EC"/>
</dbReference>
<evidence type="ECO:0000256" key="9">
    <source>
        <dbReference type="ARBA" id="ARBA00022884"/>
    </source>
</evidence>
<evidence type="ECO:0000256" key="4">
    <source>
        <dbReference type="ARBA" id="ARBA00007037"/>
    </source>
</evidence>
<keyword evidence="23" id="KW-1185">Reference proteome</keyword>
<dbReference type="InterPro" id="IPR015421">
    <property type="entry name" value="PyrdxlP-dep_Trfase_major"/>
</dbReference>
<comment type="subcellular location">
    <subcellularLocation>
        <location evidence="18">Cytoplasm</location>
    </subcellularLocation>
</comment>
<evidence type="ECO:0000256" key="5">
    <source>
        <dbReference type="ARBA" id="ARBA00012464"/>
    </source>
</evidence>
<evidence type="ECO:0000256" key="19">
    <source>
        <dbReference type="PIRSR" id="PIRSR017689-1"/>
    </source>
</evidence>
<dbReference type="PIRSF" id="PIRSF017689">
    <property type="entry name" value="SepSecS"/>
    <property type="match status" value="1"/>
</dbReference>
<gene>
    <name evidence="22" type="ORF">SNE40_012935</name>
</gene>
<feature type="region of interest" description="Disordered" evidence="21">
    <location>
        <begin position="466"/>
        <end position="500"/>
    </location>
</feature>
<keyword evidence="11 18" id="KW-0648">Protein biosynthesis</keyword>
<dbReference type="InterPro" id="IPR019872">
    <property type="entry name" value="Sec-tRNA_Se_transferase"/>
</dbReference>
<dbReference type="NCBIfam" id="TIGR03531">
    <property type="entry name" value="selenium_SpcS"/>
    <property type="match status" value="1"/>
</dbReference>
<keyword evidence="10 18" id="KW-0663">Pyridoxal phosphate</keyword>
<dbReference type="InterPro" id="IPR015424">
    <property type="entry name" value="PyrdxlP-dep_Trfase"/>
</dbReference>
<evidence type="ECO:0000313" key="22">
    <source>
        <dbReference type="EMBL" id="KAK6178106.1"/>
    </source>
</evidence>
<keyword evidence="7 18" id="KW-0820">tRNA-binding</keyword>
<evidence type="ECO:0000256" key="20">
    <source>
        <dbReference type="PIRSR" id="PIRSR017689-50"/>
    </source>
</evidence>
<proteinExistence type="inferred from homology"/>
<comment type="subunit">
    <text evidence="13">Homotetramer formed by a catalytic dimer and a non-catalytic dimer serving as a binding platform that orients tRNASec for catalysis. Each tetramer binds the CCA ends of two tRNAs which point to the active sites of the catalytic dimer.</text>
</comment>
<keyword evidence="9 18" id="KW-0694">RNA-binding</keyword>
<dbReference type="PANTHER" id="PTHR12944">
    <property type="entry name" value="SOLUBLE LIVER ANTIGEN/LIVER PANCREAS ANTIGEN"/>
    <property type="match status" value="1"/>
</dbReference>
<feature type="site" description="May act as a substrate filter by repelling compounds with a negatively charged alpha-carboxylate" evidence="20">
    <location>
        <position position="74"/>
    </location>
</feature>
<evidence type="ECO:0000256" key="1">
    <source>
        <dbReference type="ARBA" id="ARBA00001933"/>
    </source>
</evidence>
<feature type="binding site" evidence="19">
    <location>
        <position position="75"/>
    </location>
    <ligand>
        <name>pyridoxal 5'-phosphate</name>
        <dbReference type="ChEBI" id="CHEBI:597326"/>
    </ligand>
</feature>
<evidence type="ECO:0000256" key="7">
    <source>
        <dbReference type="ARBA" id="ARBA00022555"/>
    </source>
</evidence>
<evidence type="ECO:0000256" key="18">
    <source>
        <dbReference type="PIRNR" id="PIRNR017689"/>
    </source>
</evidence>
<dbReference type="SUPFAM" id="SSF53383">
    <property type="entry name" value="PLP-dependent transferases"/>
    <property type="match status" value="1"/>
</dbReference>
<dbReference type="PANTHER" id="PTHR12944:SF2">
    <property type="entry name" value="O-PHOSPHOSERYL-TRNA(SEC) SELENIUM TRANSFERASE"/>
    <property type="match status" value="1"/>
</dbReference>
<keyword evidence="18" id="KW-0963">Cytoplasm</keyword>
<feature type="binding site" evidence="19">
    <location>
        <position position="313"/>
    </location>
    <ligand>
        <name>substrate</name>
    </ligand>
</feature>
<organism evidence="22 23">
    <name type="scientific">Patella caerulea</name>
    <name type="common">Rayed Mediterranean limpet</name>
    <dbReference type="NCBI Taxonomy" id="87958"/>
    <lineage>
        <taxon>Eukaryota</taxon>
        <taxon>Metazoa</taxon>
        <taxon>Spiralia</taxon>
        <taxon>Lophotrochozoa</taxon>
        <taxon>Mollusca</taxon>
        <taxon>Gastropoda</taxon>
        <taxon>Patellogastropoda</taxon>
        <taxon>Patelloidea</taxon>
        <taxon>Patellidae</taxon>
        <taxon>Patella</taxon>
    </lineage>
</organism>
<dbReference type="Proteomes" id="UP001347796">
    <property type="component" value="Unassembled WGS sequence"/>
</dbReference>
<feature type="compositionally biased region" description="Polar residues" evidence="21">
    <location>
        <begin position="491"/>
        <end position="500"/>
    </location>
</feature>
<comment type="pathway">
    <text evidence="3 18">Aminoacyl-tRNA biosynthesis; selenocysteinyl-tRNA(Sec) biosynthesis; selenocysteinyl-tRNA(Sec) from L-seryl-tRNA(Sec) (archaeal/eukaryal route): step 2/2.</text>
</comment>
<name>A0AAN8PSY8_PATCE</name>
<evidence type="ECO:0000256" key="2">
    <source>
        <dbReference type="ARBA" id="ARBA00002552"/>
    </source>
</evidence>
<feature type="binding site" evidence="19">
    <location>
        <position position="271"/>
    </location>
    <ligand>
        <name>tRNA</name>
        <dbReference type="ChEBI" id="CHEBI:17843"/>
    </ligand>
</feature>
<dbReference type="GO" id="GO:0005737">
    <property type="term" value="C:cytoplasm"/>
    <property type="evidence" value="ECO:0007669"/>
    <property type="project" value="UniProtKB-SubCell"/>
</dbReference>
<feature type="binding site" evidence="19">
    <location>
        <position position="98"/>
    </location>
    <ligand>
        <name>substrate</name>
    </ligand>
</feature>
<dbReference type="Gene3D" id="3.40.640.10">
    <property type="entry name" value="Type I PLP-dependent aspartate aminotransferase-like (Major domain)"/>
    <property type="match status" value="1"/>
</dbReference>
<feature type="binding site" evidence="19">
    <location>
        <position position="97"/>
    </location>
    <ligand>
        <name>substrate</name>
    </ligand>
</feature>
<sequence length="500" mass="54841">MNEESLKLSEKLVPSNYIHQGIQARQARENTIRQLIQHRKLPECGWDDVTIEMFLQDVAVMDSNNFNGNCGVGEREARIYSSLVYKRHFGLGHGIGRSGDITAVQPKAAGSSLLMKLTNSLALDAIKIAGIKSVEGSFVVPMATGMSLSLCMLTLRQKRKSAKYVIWPRIDQKSCFKSIVTAGFEPVVIENTLDGDELKTNMAAIKEKITLLGADNILCVMTTTSCFAPRIPDSLEEVGLLCKEYDIPHLVNNAYGLQASKCTHLLQQAARVGRVDLFVQSLDKNFMVPVGGSIIAGFDAGLVEEVGKNYPGRASATPSIDLFITLVSMGTTGYKNLLSERKELCKYLTEQLQSCAVIHGERLLQTKHNPISIGMTLSNLDDSIPPTEVGSMLFTRFVSGTRVVAPGKNNTVGGHLFKNFGSHSDVYPFSYLTAAAAIGMTRNDVNLFITRLDKVLTKCKTNKTDSLKTEKIDKSESSFKQSKSREVESEAINNRTGKDV</sequence>